<proteinExistence type="inferred from homology"/>
<feature type="domain" description="Protein kinase" evidence="24">
    <location>
        <begin position="664"/>
        <end position="988"/>
    </location>
</feature>
<dbReference type="InterPro" id="IPR011009">
    <property type="entry name" value="Kinase-like_dom_sf"/>
</dbReference>
<dbReference type="PROSITE" id="PS51450">
    <property type="entry name" value="LRR"/>
    <property type="match status" value="1"/>
</dbReference>
<dbReference type="PROSITE" id="PS50011">
    <property type="entry name" value="PROTEIN_KINASE_DOM"/>
    <property type="match status" value="1"/>
</dbReference>
<dbReference type="InterPro" id="IPR032675">
    <property type="entry name" value="LRR_dom_sf"/>
</dbReference>
<keyword evidence="10 23" id="KW-0732">Signal</keyword>
<evidence type="ECO:0000256" key="15">
    <source>
        <dbReference type="ARBA" id="ARBA00022989"/>
    </source>
</evidence>
<dbReference type="SMART" id="SM00220">
    <property type="entry name" value="S_TKc"/>
    <property type="match status" value="1"/>
</dbReference>
<keyword evidence="5" id="KW-0723">Serine/threonine-protein kinase</keyword>
<dbReference type="Proteomes" id="UP000734854">
    <property type="component" value="Unassembled WGS sequence"/>
</dbReference>
<evidence type="ECO:0000256" key="8">
    <source>
        <dbReference type="ARBA" id="ARBA00022679"/>
    </source>
</evidence>
<keyword evidence="4" id="KW-1003">Cell membrane</keyword>
<dbReference type="InterPro" id="IPR001611">
    <property type="entry name" value="Leu-rich_rpt"/>
</dbReference>
<evidence type="ECO:0000256" key="21">
    <source>
        <dbReference type="PROSITE-ProRule" id="PRU10141"/>
    </source>
</evidence>
<evidence type="ECO:0000313" key="26">
    <source>
        <dbReference type="Proteomes" id="UP000734854"/>
    </source>
</evidence>
<evidence type="ECO:0000313" key="25">
    <source>
        <dbReference type="EMBL" id="KAG6498456.1"/>
    </source>
</evidence>
<protein>
    <recommendedName>
        <fullName evidence="3">non-specific serine/threonine protein kinase</fullName>
        <ecNumber evidence="3">2.7.11.1</ecNumber>
    </recommendedName>
</protein>
<dbReference type="CDD" id="cd14066">
    <property type="entry name" value="STKc_IRAK"/>
    <property type="match status" value="1"/>
</dbReference>
<dbReference type="AlphaFoldDB" id="A0A8J5G264"/>
<sequence length="1015" mass="110619">MDCHMIVLVKFALLLFIPSVLPLHQSGTIWTDQSALLEFKKGIISDPENALSNWSRQNHVCEWNGIICSLSPQRVNRVTLKGKSLVGTLSPSLSNLSQLILLELSVNTLRGSIPVEFGSLSQLQVLALKQNDLQGSIPESLGMLANLEFIDFSYNKLHGQLPVSLLYNCTKLSYVDFSTNLFTGFIPSKLGYHLPWLTNLLLYSNQLVGGIPAYLTNSTMLEEIDIENNSFGGILPSYILMQLSSLKLLHLSYNNFSSDDRNSNLVPFFDAISNLTHLEELELASNHLGGELPATIGLLGVNLSEIDLGHNQIQGTIPANLTKLVTLEWLDLSNNLLHGSIPSEILLMPKLLRLWLSNNSLSGEIPSPALSQIGLLDLSKNKLNGTIPAAFADLTQLRQLKLSENQLTGTIPPSLGDTKLELLDLSYNRLTGDIPAQVASLSSLLVYFNLSHNLLQGQLPAELRQMNKVGAIDLSSNNFSGEIPQSLGGCVVIELLDLSHNSLQGSIPQSIGSLLSIKTLDLSFNQLSGPIPDSLRRCSSLRLLDISFNNFSGPLPEGGIFNLLTSDRIRGNRFCGSLPGNGIPSCRHKRGLMHSRLGLILLVSIVTVVAFMATVICGTVYMIMRKRSRRRREGDDPSKNLFLSITSGFPRITYRELVEATGGFEESRLVGSGGFGQVYRGVLRDGTAVAVKVLQLQSGNSTRSFKRECQVLKNIRHRNLMRIITACSLPDFKALVLPFMANGSLESHLYPKGEPSSRLSLQERVNICSDVAEGLAYLHHHSPAKVVHCDLKPSNILLNDDMTALVSDFGIARLVMTAEEGSAEAATATANSTANFLHGSIGYVAPGTNPKNSKLSPLLMIRIIHFIAFGFDAEYGYGRSASTKGDVYSFGILVLEMVTGKRPTDDMFGEGVSLQRWARRGCQSKLEAAVDATMMREVSDRSQEVKKMWEIAIAELLELGLVCSNESPADRPTMLDAADDLDRLKQYLAGDATATFTSSIGMSSASVGAASSDYG</sequence>
<evidence type="ECO:0000256" key="17">
    <source>
        <dbReference type="ARBA" id="ARBA00023170"/>
    </source>
</evidence>
<dbReference type="Gene3D" id="1.10.510.10">
    <property type="entry name" value="Transferase(Phosphotransferase) domain 1"/>
    <property type="match status" value="1"/>
</dbReference>
<dbReference type="InterPro" id="IPR050647">
    <property type="entry name" value="Plant_LRR-RLKs"/>
</dbReference>
<evidence type="ECO:0000256" key="13">
    <source>
        <dbReference type="ARBA" id="ARBA00022777"/>
    </source>
</evidence>
<comment type="subcellular location">
    <subcellularLocation>
        <location evidence="1">Cell membrane</location>
        <topology evidence="1">Single-pass membrane protein</topology>
    </subcellularLocation>
</comment>
<dbReference type="FunFam" id="3.80.10.10:FF:000095">
    <property type="entry name" value="LRR receptor-like serine/threonine-protein kinase GSO1"/>
    <property type="match status" value="1"/>
</dbReference>
<dbReference type="GO" id="GO:0005886">
    <property type="term" value="C:plasma membrane"/>
    <property type="evidence" value="ECO:0007669"/>
    <property type="project" value="UniProtKB-SubCell"/>
</dbReference>
<comment type="caution">
    <text evidence="25">The sequence shown here is derived from an EMBL/GenBank/DDBJ whole genome shotgun (WGS) entry which is preliminary data.</text>
</comment>
<organism evidence="25 26">
    <name type="scientific">Zingiber officinale</name>
    <name type="common">Ginger</name>
    <name type="synonym">Amomum zingiber</name>
    <dbReference type="NCBI Taxonomy" id="94328"/>
    <lineage>
        <taxon>Eukaryota</taxon>
        <taxon>Viridiplantae</taxon>
        <taxon>Streptophyta</taxon>
        <taxon>Embryophyta</taxon>
        <taxon>Tracheophyta</taxon>
        <taxon>Spermatophyta</taxon>
        <taxon>Magnoliopsida</taxon>
        <taxon>Liliopsida</taxon>
        <taxon>Zingiberales</taxon>
        <taxon>Zingiberaceae</taxon>
        <taxon>Zingiber</taxon>
    </lineage>
</organism>
<keyword evidence="17" id="KW-0675">Receptor</keyword>
<keyword evidence="16 22" id="KW-0472">Membrane</keyword>
<dbReference type="PANTHER" id="PTHR48056">
    <property type="entry name" value="LRR RECEPTOR-LIKE SERINE/THREONINE-PROTEIN KINASE-RELATED"/>
    <property type="match status" value="1"/>
</dbReference>
<dbReference type="GO" id="GO:0004674">
    <property type="term" value="F:protein serine/threonine kinase activity"/>
    <property type="evidence" value="ECO:0007669"/>
    <property type="project" value="UniProtKB-KW"/>
</dbReference>
<dbReference type="InterPro" id="IPR008271">
    <property type="entry name" value="Ser/Thr_kinase_AS"/>
</dbReference>
<feature type="transmembrane region" description="Helical" evidence="22">
    <location>
        <begin position="597"/>
        <end position="623"/>
    </location>
</feature>
<dbReference type="Pfam" id="PF08263">
    <property type="entry name" value="LRRNT_2"/>
    <property type="match status" value="1"/>
</dbReference>
<evidence type="ECO:0000256" key="10">
    <source>
        <dbReference type="ARBA" id="ARBA00022729"/>
    </source>
</evidence>
<dbReference type="PROSITE" id="PS00108">
    <property type="entry name" value="PROTEIN_KINASE_ST"/>
    <property type="match status" value="1"/>
</dbReference>
<evidence type="ECO:0000256" key="23">
    <source>
        <dbReference type="SAM" id="SignalP"/>
    </source>
</evidence>
<dbReference type="SUPFAM" id="SSF56112">
    <property type="entry name" value="Protein kinase-like (PK-like)"/>
    <property type="match status" value="1"/>
</dbReference>
<dbReference type="FunFam" id="3.30.200.20:FF:000543">
    <property type="entry name" value="Putative leucine-rich repeat receptor-like serine/threonine-protein kinase"/>
    <property type="match status" value="1"/>
</dbReference>
<keyword evidence="13" id="KW-0418">Kinase</keyword>
<dbReference type="FunFam" id="1.10.510.10:FF:000358">
    <property type="entry name" value="Putative leucine-rich repeat receptor-like serine/threonine-protein kinase"/>
    <property type="match status" value="1"/>
</dbReference>
<dbReference type="InterPro" id="IPR000719">
    <property type="entry name" value="Prot_kinase_dom"/>
</dbReference>
<feature type="chain" id="PRO_5035149361" description="non-specific serine/threonine protein kinase" evidence="23">
    <location>
        <begin position="23"/>
        <end position="1015"/>
    </location>
</feature>
<evidence type="ECO:0000256" key="9">
    <source>
        <dbReference type="ARBA" id="ARBA00022692"/>
    </source>
</evidence>
<keyword evidence="7" id="KW-0433">Leucine-rich repeat</keyword>
<keyword evidence="15 22" id="KW-1133">Transmembrane helix</keyword>
<comment type="catalytic activity">
    <reaction evidence="19">
        <text>L-threonyl-[protein] + ATP = O-phospho-L-threonyl-[protein] + ADP + H(+)</text>
        <dbReference type="Rhea" id="RHEA:46608"/>
        <dbReference type="Rhea" id="RHEA-COMP:11060"/>
        <dbReference type="Rhea" id="RHEA-COMP:11605"/>
        <dbReference type="ChEBI" id="CHEBI:15378"/>
        <dbReference type="ChEBI" id="CHEBI:30013"/>
        <dbReference type="ChEBI" id="CHEBI:30616"/>
        <dbReference type="ChEBI" id="CHEBI:61977"/>
        <dbReference type="ChEBI" id="CHEBI:456216"/>
        <dbReference type="EC" id="2.7.11.1"/>
    </reaction>
</comment>
<evidence type="ECO:0000256" key="20">
    <source>
        <dbReference type="ARBA" id="ARBA00048679"/>
    </source>
</evidence>
<dbReference type="FunFam" id="3.80.10.10:FF:000041">
    <property type="entry name" value="LRR receptor-like serine/threonine-protein kinase ERECTA"/>
    <property type="match status" value="1"/>
</dbReference>
<name>A0A8J5G264_ZINOF</name>
<evidence type="ECO:0000256" key="5">
    <source>
        <dbReference type="ARBA" id="ARBA00022527"/>
    </source>
</evidence>
<keyword evidence="8" id="KW-0808">Transferase</keyword>
<dbReference type="GO" id="GO:0005524">
    <property type="term" value="F:ATP binding"/>
    <property type="evidence" value="ECO:0007669"/>
    <property type="project" value="UniProtKB-UniRule"/>
</dbReference>
<evidence type="ECO:0000256" key="16">
    <source>
        <dbReference type="ARBA" id="ARBA00023136"/>
    </source>
</evidence>
<dbReference type="InterPro" id="IPR013210">
    <property type="entry name" value="LRR_N_plant-typ"/>
</dbReference>
<keyword evidence="6" id="KW-0597">Phosphoprotein</keyword>
<evidence type="ECO:0000256" key="6">
    <source>
        <dbReference type="ARBA" id="ARBA00022553"/>
    </source>
</evidence>
<evidence type="ECO:0000256" key="7">
    <source>
        <dbReference type="ARBA" id="ARBA00022614"/>
    </source>
</evidence>
<dbReference type="Pfam" id="PF00560">
    <property type="entry name" value="LRR_1"/>
    <property type="match status" value="6"/>
</dbReference>
<evidence type="ECO:0000259" key="24">
    <source>
        <dbReference type="PROSITE" id="PS50011"/>
    </source>
</evidence>
<dbReference type="Pfam" id="PF00069">
    <property type="entry name" value="Pkinase"/>
    <property type="match status" value="1"/>
</dbReference>
<dbReference type="PROSITE" id="PS00107">
    <property type="entry name" value="PROTEIN_KINASE_ATP"/>
    <property type="match status" value="1"/>
</dbReference>
<keyword evidence="18" id="KW-0325">Glycoprotein</keyword>
<dbReference type="Pfam" id="PF13855">
    <property type="entry name" value="LRR_8"/>
    <property type="match status" value="1"/>
</dbReference>
<dbReference type="EMBL" id="JACMSC010000012">
    <property type="protein sequence ID" value="KAG6498456.1"/>
    <property type="molecule type" value="Genomic_DNA"/>
</dbReference>
<dbReference type="InterPro" id="IPR003591">
    <property type="entry name" value="Leu-rich_rpt_typical-subtyp"/>
</dbReference>
<dbReference type="GO" id="GO:0033612">
    <property type="term" value="F:receptor serine/threonine kinase binding"/>
    <property type="evidence" value="ECO:0007669"/>
    <property type="project" value="TreeGrafter"/>
</dbReference>
<dbReference type="FunFam" id="3.80.10.10:FF:000275">
    <property type="entry name" value="Leucine-rich repeat receptor-like protein kinase"/>
    <property type="match status" value="1"/>
</dbReference>
<evidence type="ECO:0000256" key="3">
    <source>
        <dbReference type="ARBA" id="ARBA00012513"/>
    </source>
</evidence>
<dbReference type="SUPFAM" id="SSF52058">
    <property type="entry name" value="L domain-like"/>
    <property type="match status" value="2"/>
</dbReference>
<accession>A0A8J5G264</accession>
<keyword evidence="9 22" id="KW-0812">Transmembrane</keyword>
<dbReference type="PANTHER" id="PTHR48056:SF89">
    <property type="entry name" value="OS06G0585982 PROTEIN"/>
    <property type="match status" value="1"/>
</dbReference>
<comment type="similarity">
    <text evidence="2">Belongs to the protein kinase superfamily. Ser/Thr protein kinase family.</text>
</comment>
<evidence type="ECO:0000256" key="18">
    <source>
        <dbReference type="ARBA" id="ARBA00023180"/>
    </source>
</evidence>
<dbReference type="Gene3D" id="3.80.10.10">
    <property type="entry name" value="Ribonuclease Inhibitor"/>
    <property type="match status" value="2"/>
</dbReference>
<evidence type="ECO:0000256" key="2">
    <source>
        <dbReference type="ARBA" id="ARBA00008684"/>
    </source>
</evidence>
<comment type="catalytic activity">
    <reaction evidence="20">
        <text>L-seryl-[protein] + ATP = O-phospho-L-seryl-[protein] + ADP + H(+)</text>
        <dbReference type="Rhea" id="RHEA:17989"/>
        <dbReference type="Rhea" id="RHEA-COMP:9863"/>
        <dbReference type="Rhea" id="RHEA-COMP:11604"/>
        <dbReference type="ChEBI" id="CHEBI:15378"/>
        <dbReference type="ChEBI" id="CHEBI:29999"/>
        <dbReference type="ChEBI" id="CHEBI:30616"/>
        <dbReference type="ChEBI" id="CHEBI:83421"/>
        <dbReference type="ChEBI" id="CHEBI:456216"/>
        <dbReference type="EC" id="2.7.11.1"/>
    </reaction>
</comment>
<evidence type="ECO:0000256" key="4">
    <source>
        <dbReference type="ARBA" id="ARBA00022475"/>
    </source>
</evidence>
<evidence type="ECO:0000256" key="19">
    <source>
        <dbReference type="ARBA" id="ARBA00047899"/>
    </source>
</evidence>
<reference evidence="25 26" key="1">
    <citation type="submission" date="2020-08" db="EMBL/GenBank/DDBJ databases">
        <title>Plant Genome Project.</title>
        <authorList>
            <person name="Zhang R.-G."/>
        </authorList>
    </citation>
    <scope>NUCLEOTIDE SEQUENCE [LARGE SCALE GENOMIC DNA]</scope>
    <source>
        <tissue evidence="25">Rhizome</tissue>
    </source>
</reference>
<evidence type="ECO:0000256" key="11">
    <source>
        <dbReference type="ARBA" id="ARBA00022737"/>
    </source>
</evidence>
<feature type="binding site" evidence="21">
    <location>
        <position position="692"/>
    </location>
    <ligand>
        <name>ATP</name>
        <dbReference type="ChEBI" id="CHEBI:30616"/>
    </ligand>
</feature>
<evidence type="ECO:0000256" key="14">
    <source>
        <dbReference type="ARBA" id="ARBA00022840"/>
    </source>
</evidence>
<dbReference type="Gene3D" id="3.30.200.20">
    <property type="entry name" value="Phosphorylase Kinase, domain 1"/>
    <property type="match status" value="1"/>
</dbReference>
<evidence type="ECO:0000256" key="12">
    <source>
        <dbReference type="ARBA" id="ARBA00022741"/>
    </source>
</evidence>
<keyword evidence="12 21" id="KW-0547">Nucleotide-binding</keyword>
<evidence type="ECO:0000256" key="1">
    <source>
        <dbReference type="ARBA" id="ARBA00004162"/>
    </source>
</evidence>
<evidence type="ECO:0000256" key="22">
    <source>
        <dbReference type="SAM" id="Phobius"/>
    </source>
</evidence>
<gene>
    <name evidence="25" type="ORF">ZIOFF_046370</name>
</gene>
<keyword evidence="14 21" id="KW-0067">ATP-binding</keyword>
<keyword evidence="26" id="KW-1185">Reference proteome</keyword>
<dbReference type="EC" id="2.7.11.1" evidence="3"/>
<feature type="signal peptide" evidence="23">
    <location>
        <begin position="1"/>
        <end position="22"/>
    </location>
</feature>
<keyword evidence="11" id="KW-0677">Repeat</keyword>
<dbReference type="InterPro" id="IPR017441">
    <property type="entry name" value="Protein_kinase_ATP_BS"/>
</dbReference>
<dbReference type="SMART" id="SM00369">
    <property type="entry name" value="LRR_TYP"/>
    <property type="match status" value="7"/>
</dbReference>